<dbReference type="PROSITE" id="PS51935">
    <property type="entry name" value="NLPC_P60"/>
    <property type="match status" value="1"/>
</dbReference>
<feature type="chain" id="PRO_5032998492" evidence="6">
    <location>
        <begin position="27"/>
        <end position="341"/>
    </location>
</feature>
<dbReference type="InterPro" id="IPR001119">
    <property type="entry name" value="SLH_dom"/>
</dbReference>
<evidence type="ECO:0000313" key="9">
    <source>
        <dbReference type="EMBL" id="MBA2174415.1"/>
    </source>
</evidence>
<dbReference type="AlphaFoldDB" id="A0A838CRM3"/>
<dbReference type="Pfam" id="PF00877">
    <property type="entry name" value="NLPC_P60"/>
    <property type="match status" value="1"/>
</dbReference>
<dbReference type="PROSITE" id="PS51272">
    <property type="entry name" value="SLH"/>
    <property type="match status" value="2"/>
</dbReference>
<protein>
    <submittedName>
        <fullName evidence="9">C40 family peptidase</fullName>
    </submittedName>
</protein>
<evidence type="ECO:0000256" key="3">
    <source>
        <dbReference type="ARBA" id="ARBA00022729"/>
    </source>
</evidence>
<reference evidence="9 10" key="1">
    <citation type="journal article" date="2004" name="Extremophiles">
        <title>Halobacillus locisalis sp. nov., a halophilic bacterium isolated from a marine solar saltern of the Yellow Sea in Korea.</title>
        <authorList>
            <person name="Yoon J.H."/>
            <person name="Kang K.H."/>
            <person name="Oh T.K."/>
            <person name="Park Y.H."/>
        </authorList>
    </citation>
    <scope>NUCLEOTIDE SEQUENCE [LARGE SCALE GENOMIC DNA]</scope>
    <source>
        <strain evidence="9 10">KCTC 3788</strain>
    </source>
</reference>
<dbReference type="PANTHER" id="PTHR47053:SF1">
    <property type="entry name" value="MUREIN DD-ENDOPEPTIDASE MEPH-RELATED"/>
    <property type="match status" value="1"/>
</dbReference>
<dbReference type="InterPro" id="IPR000064">
    <property type="entry name" value="NLP_P60_dom"/>
</dbReference>
<feature type="domain" description="SLH" evidence="7">
    <location>
        <begin position="162"/>
        <end position="225"/>
    </location>
</feature>
<evidence type="ECO:0000256" key="1">
    <source>
        <dbReference type="ARBA" id="ARBA00007074"/>
    </source>
</evidence>
<evidence type="ECO:0000256" key="2">
    <source>
        <dbReference type="ARBA" id="ARBA00022670"/>
    </source>
</evidence>
<evidence type="ECO:0000259" key="8">
    <source>
        <dbReference type="PROSITE" id="PS51935"/>
    </source>
</evidence>
<dbReference type="RefSeq" id="WP_181471413.1">
    <property type="nucleotide sequence ID" value="NZ_JACEFG010000001.1"/>
</dbReference>
<dbReference type="Pfam" id="PF00395">
    <property type="entry name" value="SLH"/>
    <property type="match status" value="2"/>
</dbReference>
<feature type="domain" description="SLH" evidence="7">
    <location>
        <begin position="226"/>
        <end position="284"/>
    </location>
</feature>
<feature type="domain" description="NlpC/P60" evidence="8">
    <location>
        <begin position="26"/>
        <end position="148"/>
    </location>
</feature>
<comment type="similarity">
    <text evidence="1">Belongs to the peptidase C40 family.</text>
</comment>
<keyword evidence="3 6" id="KW-0732">Signal</keyword>
<organism evidence="9 10">
    <name type="scientific">Halobacillus locisalis</name>
    <dbReference type="NCBI Taxonomy" id="220753"/>
    <lineage>
        <taxon>Bacteria</taxon>
        <taxon>Bacillati</taxon>
        <taxon>Bacillota</taxon>
        <taxon>Bacilli</taxon>
        <taxon>Bacillales</taxon>
        <taxon>Bacillaceae</taxon>
        <taxon>Halobacillus</taxon>
    </lineage>
</organism>
<sequence>MVKKFYLLSIVSVLLLVLVPAKEAFASTQEKLLDVSKQYIGVPYSFGGSTPHGFDCSGYTSYVFNEMGISIPRTTLTQWEVGSSVSRSDLQVGDLVFFKNTYRAGISHVGIYVGNNDFISATSSRGIAIVSMSSNYWGPRYVGAKRVSNFNVANSNESGSNESDWFTDLSKKHAAYEAIKLMTDEEIINGYTDGTFRPDDSITREQAAAIMNRHLNLEASGSTGFSDVSPGERFYEDVSAIQNAGIIKGFPDGSFKPKKEMTRTEMALIVARAFGLENHPVSDRDQIYQDINENTNYFHQMSLMNAIDRTGVYNTSNFDGQSDASRMDFSVAVYNGIETTE</sequence>
<evidence type="ECO:0000256" key="6">
    <source>
        <dbReference type="SAM" id="SignalP"/>
    </source>
</evidence>
<keyword evidence="2" id="KW-0645">Protease</keyword>
<dbReference type="Gene3D" id="3.90.1720.10">
    <property type="entry name" value="endopeptidase domain like (from Nostoc punctiforme)"/>
    <property type="match status" value="1"/>
</dbReference>
<comment type="caution">
    <text evidence="9">The sequence shown here is derived from an EMBL/GenBank/DDBJ whole genome shotgun (WGS) entry which is preliminary data.</text>
</comment>
<evidence type="ECO:0000259" key="7">
    <source>
        <dbReference type="PROSITE" id="PS51272"/>
    </source>
</evidence>
<name>A0A838CRM3_9BACI</name>
<proteinExistence type="inferred from homology"/>
<evidence type="ECO:0000256" key="4">
    <source>
        <dbReference type="ARBA" id="ARBA00022801"/>
    </source>
</evidence>
<dbReference type="SUPFAM" id="SSF54001">
    <property type="entry name" value="Cysteine proteinases"/>
    <property type="match status" value="1"/>
</dbReference>
<dbReference type="InterPro" id="IPR051202">
    <property type="entry name" value="Peptidase_C40"/>
</dbReference>
<evidence type="ECO:0000256" key="5">
    <source>
        <dbReference type="ARBA" id="ARBA00022807"/>
    </source>
</evidence>
<dbReference type="InterPro" id="IPR038765">
    <property type="entry name" value="Papain-like_cys_pep_sf"/>
</dbReference>
<accession>A0A838CRM3</accession>
<keyword evidence="4" id="KW-0378">Hydrolase</keyword>
<gene>
    <name evidence="9" type="ORF">H0266_05785</name>
</gene>
<dbReference type="GO" id="GO:0006508">
    <property type="term" value="P:proteolysis"/>
    <property type="evidence" value="ECO:0007669"/>
    <property type="project" value="UniProtKB-KW"/>
</dbReference>
<dbReference type="Proteomes" id="UP000571017">
    <property type="component" value="Unassembled WGS sequence"/>
</dbReference>
<keyword evidence="5" id="KW-0788">Thiol protease</keyword>
<evidence type="ECO:0000313" key="10">
    <source>
        <dbReference type="Proteomes" id="UP000571017"/>
    </source>
</evidence>
<dbReference type="GO" id="GO:0008234">
    <property type="term" value="F:cysteine-type peptidase activity"/>
    <property type="evidence" value="ECO:0007669"/>
    <property type="project" value="UniProtKB-KW"/>
</dbReference>
<dbReference type="EMBL" id="JACEFG010000001">
    <property type="protein sequence ID" value="MBA2174415.1"/>
    <property type="molecule type" value="Genomic_DNA"/>
</dbReference>
<feature type="signal peptide" evidence="6">
    <location>
        <begin position="1"/>
        <end position="26"/>
    </location>
</feature>
<dbReference type="PANTHER" id="PTHR47053">
    <property type="entry name" value="MUREIN DD-ENDOPEPTIDASE MEPH-RELATED"/>
    <property type="match status" value="1"/>
</dbReference>
<keyword evidence="10" id="KW-1185">Reference proteome</keyword>